<gene>
    <name evidence="1" type="ORF">F4560_003337</name>
</gene>
<sequence>MSTDEGAARQGEPTTEQEENLVEAMLRHQVGIDPDHVGAVLDLAAVGLVNSAWRNSPVEDWHAGDGPLGDGDMLRINSHTTHRVRDMIRRWRTDCGIDAHSPTSELDRLDIEAVDWLMGRLCRWLIDPDRRLPIGATLADIARDGLDELTDHVAGTLGTVAIQAEEHSAHYAFRRAAAHGGLACRHWWGTPTWPRLVDRFLTALDDPTDPHWGSDGERFSRLPTRPARIKDNSQLRKLLLRHPWKLDTASADYLVTAGIGYLRDLIPPPPTPTAPGGY</sequence>
<dbReference type="RefSeq" id="WP_184920958.1">
    <property type="nucleotide sequence ID" value="NZ_JACHMO010000001.1"/>
</dbReference>
<proteinExistence type="predicted"/>
<reference evidence="1 2" key="1">
    <citation type="submission" date="2020-08" db="EMBL/GenBank/DDBJ databases">
        <title>Sequencing the genomes of 1000 actinobacteria strains.</title>
        <authorList>
            <person name="Klenk H.-P."/>
        </authorList>
    </citation>
    <scope>NUCLEOTIDE SEQUENCE [LARGE SCALE GENOMIC DNA]</scope>
    <source>
        <strain evidence="1 2">DSM 45486</strain>
    </source>
</reference>
<dbReference type="EMBL" id="JACHMO010000001">
    <property type="protein sequence ID" value="MBB5803569.1"/>
    <property type="molecule type" value="Genomic_DNA"/>
</dbReference>
<comment type="caution">
    <text evidence="1">The sequence shown here is derived from an EMBL/GenBank/DDBJ whole genome shotgun (WGS) entry which is preliminary data.</text>
</comment>
<dbReference type="Proteomes" id="UP000552097">
    <property type="component" value="Unassembled WGS sequence"/>
</dbReference>
<accession>A0A7W9HJQ9</accession>
<protein>
    <submittedName>
        <fullName evidence="1">Uncharacterized protein</fullName>
    </submittedName>
</protein>
<evidence type="ECO:0000313" key="2">
    <source>
        <dbReference type="Proteomes" id="UP000552097"/>
    </source>
</evidence>
<organism evidence="1 2">
    <name type="scientific">Saccharothrix ecbatanensis</name>
    <dbReference type="NCBI Taxonomy" id="1105145"/>
    <lineage>
        <taxon>Bacteria</taxon>
        <taxon>Bacillati</taxon>
        <taxon>Actinomycetota</taxon>
        <taxon>Actinomycetes</taxon>
        <taxon>Pseudonocardiales</taxon>
        <taxon>Pseudonocardiaceae</taxon>
        <taxon>Saccharothrix</taxon>
    </lineage>
</organism>
<keyword evidence="2" id="KW-1185">Reference proteome</keyword>
<name>A0A7W9HJQ9_9PSEU</name>
<dbReference type="AlphaFoldDB" id="A0A7W9HJQ9"/>
<evidence type="ECO:0000313" key="1">
    <source>
        <dbReference type="EMBL" id="MBB5803569.1"/>
    </source>
</evidence>